<protein>
    <submittedName>
        <fullName evidence="2">Beta-lactamase</fullName>
    </submittedName>
</protein>
<dbReference type="EMBL" id="CAKXYP010000002">
    <property type="protein sequence ID" value="CAH9414031.1"/>
    <property type="molecule type" value="Genomic_DNA"/>
</dbReference>
<comment type="caution">
    <text evidence="2">The sequence shown here is derived from an EMBL/GenBank/DDBJ whole genome shotgun (WGS) entry which is preliminary data.</text>
</comment>
<dbReference type="Proteomes" id="UP001154015">
    <property type="component" value="Unassembled WGS sequence"/>
</dbReference>
<accession>A0ABN8UUV7</accession>
<evidence type="ECO:0000256" key="1">
    <source>
        <dbReference type="SAM" id="MobiDB-lite"/>
    </source>
</evidence>
<name>A0ABN8UUV7_STRGL</name>
<gene>
    <name evidence="2" type="ORF">SGL43_01034</name>
</gene>
<feature type="region of interest" description="Disordered" evidence="1">
    <location>
        <begin position="59"/>
        <end position="82"/>
    </location>
</feature>
<proteinExistence type="predicted"/>
<evidence type="ECO:0000313" key="2">
    <source>
        <dbReference type="EMBL" id="CAH9414031.1"/>
    </source>
</evidence>
<sequence length="82" mass="8607">MLPDGRAAVAGVVEPYHRAVRLAARWYGDLVAAPLGGVLSVRPGSRGLTPHLAALSSVADAPRRLPPPPYDARHQTPLPDPA</sequence>
<evidence type="ECO:0000313" key="3">
    <source>
        <dbReference type="Proteomes" id="UP001154015"/>
    </source>
</evidence>
<reference evidence="2" key="1">
    <citation type="submission" date="2022-03" db="EMBL/GenBank/DDBJ databases">
        <authorList>
            <person name="Leyn A S."/>
        </authorList>
    </citation>
    <scope>NUCLEOTIDE SEQUENCE</scope>
    <source>
        <strain evidence="2">Streptomyces globisporus 4-3</strain>
    </source>
</reference>
<organism evidence="2 3">
    <name type="scientific">Streptomyces globisporus</name>
    <dbReference type="NCBI Taxonomy" id="1908"/>
    <lineage>
        <taxon>Bacteria</taxon>
        <taxon>Bacillati</taxon>
        <taxon>Actinomycetota</taxon>
        <taxon>Actinomycetes</taxon>
        <taxon>Kitasatosporales</taxon>
        <taxon>Streptomycetaceae</taxon>
        <taxon>Streptomyces</taxon>
    </lineage>
</organism>
<keyword evidence="3" id="KW-1185">Reference proteome</keyword>